<dbReference type="EMBL" id="ABEU02000001">
    <property type="protein sequence ID" value="PNR61582.1"/>
    <property type="molecule type" value="Genomic_DNA"/>
</dbReference>
<evidence type="ECO:0000256" key="4">
    <source>
        <dbReference type="ARBA" id="ARBA00022614"/>
    </source>
</evidence>
<evidence type="ECO:0000256" key="9">
    <source>
        <dbReference type="ARBA" id="ARBA00023136"/>
    </source>
</evidence>
<dbReference type="GO" id="GO:0005886">
    <property type="term" value="C:plasma membrane"/>
    <property type="evidence" value="ECO:0000318"/>
    <property type="project" value="GO_Central"/>
</dbReference>
<dbReference type="InterPro" id="IPR055414">
    <property type="entry name" value="LRR_R13L4/SHOC2-like"/>
</dbReference>
<dbReference type="SMART" id="SM00369">
    <property type="entry name" value="LRR_TYP"/>
    <property type="match status" value="4"/>
</dbReference>
<reference evidence="15" key="3">
    <citation type="submission" date="2020-12" db="UniProtKB">
        <authorList>
            <consortium name="EnsemblPlants"/>
        </authorList>
    </citation>
    <scope>IDENTIFICATION</scope>
</reference>
<evidence type="ECO:0000256" key="7">
    <source>
        <dbReference type="ARBA" id="ARBA00022737"/>
    </source>
</evidence>
<keyword evidence="10" id="KW-0675">Receptor</keyword>
<evidence type="ECO:0000256" key="11">
    <source>
        <dbReference type="ARBA" id="ARBA00023180"/>
    </source>
</evidence>
<comment type="subcellular location">
    <subcellularLocation>
        <location evidence="1">Cell membrane</location>
        <topology evidence="1">Single-pass type I membrane protein</topology>
    </subcellularLocation>
</comment>
<evidence type="ECO:0000256" key="10">
    <source>
        <dbReference type="ARBA" id="ARBA00023170"/>
    </source>
</evidence>
<dbReference type="FunFam" id="3.80.10.10:FF:000356">
    <property type="entry name" value="LRR receptor-like serine/threonine-protein kinase"/>
    <property type="match status" value="1"/>
</dbReference>
<dbReference type="InParanoid" id="A0A2K1L6D9"/>
<evidence type="ECO:0000256" key="3">
    <source>
        <dbReference type="ARBA" id="ARBA00022475"/>
    </source>
</evidence>
<evidence type="ECO:0000313" key="14">
    <source>
        <dbReference type="EMBL" id="PNR61582.1"/>
    </source>
</evidence>
<keyword evidence="11" id="KW-0325">Glycoprotein</keyword>
<evidence type="ECO:0000313" key="15">
    <source>
        <dbReference type="EnsemblPlants" id="Pp3c1_80V3.1"/>
    </source>
</evidence>
<evidence type="ECO:0000313" key="16">
    <source>
        <dbReference type="Proteomes" id="UP000006727"/>
    </source>
</evidence>
<feature type="domain" description="Disease resistance R13L4/SHOC-2-like LRR" evidence="13">
    <location>
        <begin position="106"/>
        <end position="320"/>
    </location>
</feature>
<comment type="similarity">
    <text evidence="2">Belongs to the RLP family.</text>
</comment>
<dbReference type="PRINTS" id="PR00019">
    <property type="entry name" value="LEURICHRPT"/>
</dbReference>
<keyword evidence="9 12" id="KW-0472">Membrane</keyword>
<evidence type="ECO:0000256" key="8">
    <source>
        <dbReference type="ARBA" id="ARBA00022989"/>
    </source>
</evidence>
<organism evidence="14">
    <name type="scientific">Physcomitrium patens</name>
    <name type="common">Spreading-leaved earth moss</name>
    <name type="synonym">Physcomitrella patens</name>
    <dbReference type="NCBI Taxonomy" id="3218"/>
    <lineage>
        <taxon>Eukaryota</taxon>
        <taxon>Viridiplantae</taxon>
        <taxon>Streptophyta</taxon>
        <taxon>Embryophyta</taxon>
        <taxon>Bryophyta</taxon>
        <taxon>Bryophytina</taxon>
        <taxon>Bryopsida</taxon>
        <taxon>Funariidae</taxon>
        <taxon>Funariales</taxon>
        <taxon>Funariaceae</taxon>
        <taxon>Physcomitrium</taxon>
    </lineage>
</organism>
<dbReference type="InterPro" id="IPR001611">
    <property type="entry name" value="Leu-rich_rpt"/>
</dbReference>
<evidence type="ECO:0000256" key="2">
    <source>
        <dbReference type="ARBA" id="ARBA00009592"/>
    </source>
</evidence>
<keyword evidence="5 12" id="KW-0812">Transmembrane</keyword>
<reference evidence="14 16" key="2">
    <citation type="journal article" date="2018" name="Plant J.">
        <title>The Physcomitrella patens chromosome-scale assembly reveals moss genome structure and evolution.</title>
        <authorList>
            <person name="Lang D."/>
            <person name="Ullrich K.K."/>
            <person name="Murat F."/>
            <person name="Fuchs J."/>
            <person name="Jenkins J."/>
            <person name="Haas F.B."/>
            <person name="Piednoel M."/>
            <person name="Gundlach H."/>
            <person name="Van Bel M."/>
            <person name="Meyberg R."/>
            <person name="Vives C."/>
            <person name="Morata J."/>
            <person name="Symeonidi A."/>
            <person name="Hiss M."/>
            <person name="Muchero W."/>
            <person name="Kamisugi Y."/>
            <person name="Saleh O."/>
            <person name="Blanc G."/>
            <person name="Decker E.L."/>
            <person name="van Gessel N."/>
            <person name="Grimwood J."/>
            <person name="Hayes R.D."/>
            <person name="Graham S.W."/>
            <person name="Gunter L.E."/>
            <person name="McDaniel S.F."/>
            <person name="Hoernstein S.N.W."/>
            <person name="Larsson A."/>
            <person name="Li F.W."/>
            <person name="Perroud P.F."/>
            <person name="Phillips J."/>
            <person name="Ranjan P."/>
            <person name="Rokshar D.S."/>
            <person name="Rothfels C.J."/>
            <person name="Schneider L."/>
            <person name="Shu S."/>
            <person name="Stevenson D.W."/>
            <person name="Thummler F."/>
            <person name="Tillich M."/>
            <person name="Villarreal Aguilar J.C."/>
            <person name="Widiez T."/>
            <person name="Wong G.K."/>
            <person name="Wymore A."/>
            <person name="Zhang Y."/>
            <person name="Zimmer A.D."/>
            <person name="Quatrano R.S."/>
            <person name="Mayer K.F.X."/>
            <person name="Goodstein D."/>
            <person name="Casacuberta J.M."/>
            <person name="Vandepoele K."/>
            <person name="Reski R."/>
            <person name="Cuming A.C."/>
            <person name="Tuskan G.A."/>
            <person name="Maumus F."/>
            <person name="Salse J."/>
            <person name="Schmutz J."/>
            <person name="Rensing S.A."/>
        </authorList>
    </citation>
    <scope>NUCLEOTIDE SEQUENCE [LARGE SCALE GENOMIC DNA]</scope>
    <source>
        <strain evidence="15 16">cv. Gransden 2004</strain>
    </source>
</reference>
<evidence type="ECO:0000256" key="6">
    <source>
        <dbReference type="ARBA" id="ARBA00022729"/>
    </source>
</evidence>
<evidence type="ECO:0000259" key="13">
    <source>
        <dbReference type="Pfam" id="PF23598"/>
    </source>
</evidence>
<keyword evidence="8 12" id="KW-1133">Transmembrane helix</keyword>
<keyword evidence="7" id="KW-0677">Repeat</keyword>
<dbReference type="Pfam" id="PF23598">
    <property type="entry name" value="LRR_14"/>
    <property type="match status" value="1"/>
</dbReference>
<dbReference type="SUPFAM" id="SSF52058">
    <property type="entry name" value="L domain-like"/>
    <property type="match status" value="1"/>
</dbReference>
<keyword evidence="16" id="KW-1185">Reference proteome</keyword>
<dbReference type="PANTHER" id="PTHR48004:SF58">
    <property type="entry name" value="OS01G0162200 PROTEIN"/>
    <property type="match status" value="1"/>
</dbReference>
<dbReference type="InterPro" id="IPR032675">
    <property type="entry name" value="LRR_dom_sf"/>
</dbReference>
<dbReference type="InterPro" id="IPR003591">
    <property type="entry name" value="Leu-rich_rpt_typical-subtyp"/>
</dbReference>
<keyword evidence="4" id="KW-0433">Leucine-rich repeat</keyword>
<dbReference type="FunFam" id="3.80.10.10:FF:000213">
    <property type="entry name" value="Tyrosine-sulfated glycopeptide receptor 1"/>
    <property type="match status" value="1"/>
</dbReference>
<proteinExistence type="inferred from homology"/>
<dbReference type="Proteomes" id="UP000006727">
    <property type="component" value="Chromosome 1"/>
</dbReference>
<dbReference type="SUPFAM" id="SSF52047">
    <property type="entry name" value="RNI-like"/>
    <property type="match status" value="1"/>
</dbReference>
<dbReference type="Gene3D" id="3.80.10.10">
    <property type="entry name" value="Ribonuclease Inhibitor"/>
    <property type="match status" value="3"/>
</dbReference>
<dbReference type="PaxDb" id="3218-PP1S283_12V6.1"/>
<dbReference type="GO" id="GO:0038023">
    <property type="term" value="F:signaling receptor activity"/>
    <property type="evidence" value="ECO:0000318"/>
    <property type="project" value="GO_Central"/>
</dbReference>
<dbReference type="PANTHER" id="PTHR48004">
    <property type="entry name" value="OS01G0149700 PROTEIN"/>
    <property type="match status" value="1"/>
</dbReference>
<keyword evidence="6" id="KW-0732">Signal</keyword>
<keyword evidence="3" id="KW-1003">Cell membrane</keyword>
<dbReference type="InterPro" id="IPR052941">
    <property type="entry name" value="StomDev_PlantInt_Reg"/>
</dbReference>
<evidence type="ECO:0000256" key="12">
    <source>
        <dbReference type="SAM" id="Phobius"/>
    </source>
</evidence>
<evidence type="ECO:0000256" key="5">
    <source>
        <dbReference type="ARBA" id="ARBA00022692"/>
    </source>
</evidence>
<dbReference type="FunFam" id="3.80.10.10:FF:000041">
    <property type="entry name" value="LRR receptor-like serine/threonine-protein kinase ERECTA"/>
    <property type="match status" value="1"/>
</dbReference>
<dbReference type="AlphaFoldDB" id="A0A2K1L6D9"/>
<feature type="transmembrane region" description="Helical" evidence="12">
    <location>
        <begin position="499"/>
        <end position="518"/>
    </location>
</feature>
<reference evidence="14 16" key="1">
    <citation type="journal article" date="2008" name="Science">
        <title>The Physcomitrella genome reveals evolutionary insights into the conquest of land by plants.</title>
        <authorList>
            <person name="Rensing S."/>
            <person name="Lang D."/>
            <person name="Zimmer A."/>
            <person name="Terry A."/>
            <person name="Salamov A."/>
            <person name="Shapiro H."/>
            <person name="Nishiyama T."/>
            <person name="Perroud P.-F."/>
            <person name="Lindquist E."/>
            <person name="Kamisugi Y."/>
            <person name="Tanahashi T."/>
            <person name="Sakakibara K."/>
            <person name="Fujita T."/>
            <person name="Oishi K."/>
            <person name="Shin-I T."/>
            <person name="Kuroki Y."/>
            <person name="Toyoda A."/>
            <person name="Suzuki Y."/>
            <person name="Hashimoto A."/>
            <person name="Yamaguchi K."/>
            <person name="Sugano A."/>
            <person name="Kohara Y."/>
            <person name="Fujiyama A."/>
            <person name="Anterola A."/>
            <person name="Aoki S."/>
            <person name="Ashton N."/>
            <person name="Barbazuk W.B."/>
            <person name="Barker E."/>
            <person name="Bennetzen J."/>
            <person name="Bezanilla M."/>
            <person name="Blankenship R."/>
            <person name="Cho S.H."/>
            <person name="Dutcher S."/>
            <person name="Estelle M."/>
            <person name="Fawcett J.A."/>
            <person name="Gundlach H."/>
            <person name="Hanada K."/>
            <person name="Heyl A."/>
            <person name="Hicks K.A."/>
            <person name="Hugh J."/>
            <person name="Lohr M."/>
            <person name="Mayer K."/>
            <person name="Melkozernov A."/>
            <person name="Murata T."/>
            <person name="Nelson D."/>
            <person name="Pils B."/>
            <person name="Prigge M."/>
            <person name="Reiss B."/>
            <person name="Renner T."/>
            <person name="Rombauts S."/>
            <person name="Rushton P."/>
            <person name="Sanderfoot A."/>
            <person name="Schween G."/>
            <person name="Shiu S.-H."/>
            <person name="Stueber K."/>
            <person name="Theodoulou F.L."/>
            <person name="Tu H."/>
            <person name="Van de Peer Y."/>
            <person name="Verrier P.J."/>
            <person name="Waters E."/>
            <person name="Wood A."/>
            <person name="Yang L."/>
            <person name="Cove D."/>
            <person name="Cuming A."/>
            <person name="Hasebe M."/>
            <person name="Lucas S."/>
            <person name="Mishler D.B."/>
            <person name="Reski R."/>
            <person name="Grigoriev I."/>
            <person name="Quatrano R.S."/>
            <person name="Boore J.L."/>
        </authorList>
    </citation>
    <scope>NUCLEOTIDE SEQUENCE [LARGE SCALE GENOMIC DNA]</scope>
    <source>
        <strain evidence="15 16">cv. Gransden 2004</strain>
    </source>
</reference>
<accession>A0A2K1L6D9</accession>
<dbReference type="Pfam" id="PF13855">
    <property type="entry name" value="LRR_8"/>
    <property type="match status" value="1"/>
</dbReference>
<dbReference type="EnsemblPlants" id="Pp3c1_80V3.1">
    <property type="protein sequence ID" value="Pp3c1_80V3.1"/>
    <property type="gene ID" value="Pp3c1_80"/>
</dbReference>
<name>A0A2K1L6D9_PHYPA</name>
<dbReference type="Gramene" id="Pp3c1_80V3.2">
    <property type="protein sequence ID" value="Pp3c1_80V3.2"/>
    <property type="gene ID" value="Pp3c1_80"/>
</dbReference>
<dbReference type="OMA" id="CIPYFES"/>
<dbReference type="Gramene" id="Pp3c1_80V3.1">
    <property type="protein sequence ID" value="Pp3c1_80V3.1"/>
    <property type="gene ID" value="Pp3c1_80"/>
</dbReference>
<dbReference type="EnsemblPlants" id="Pp3c1_80V3.2">
    <property type="protein sequence ID" value="Pp3c1_80V3.2"/>
    <property type="gene ID" value="Pp3c1_80"/>
</dbReference>
<gene>
    <name evidence="14" type="ORF">PHYPA_000005</name>
</gene>
<protein>
    <recommendedName>
        <fullName evidence="13">Disease resistance R13L4/SHOC-2-like LRR domain-containing protein</fullName>
    </recommendedName>
</protein>
<evidence type="ECO:0000256" key="1">
    <source>
        <dbReference type="ARBA" id="ARBA00004251"/>
    </source>
</evidence>
<sequence>MNNELSGKLPGELGNLTALTKLLVSRNSLEGEIPISVAASPSLSIFNLSENLFSGRVPKALYNNLNLQVVNVGVNRFSGDVTADLEEMSKLPNIWGIQMNANQFTGSLPPSIGNLSSLQYLDLSFNNLDGIIPESIANCSSLQYLVLSSNKLTGSIPRTVGQCSNLEFVNLAQNYLSGDIPAEIGNCTKLRVLHLGGNKFKGKLKVDFSRVTSSNLILGISNNSFIGDINFFESIATNPNFTIVSACLNNLTGTIPTNYDVKRLSKLQVLMLGYNKLEGKVPEWMWELPSLQVLDLSNNKLSGPVTSSSNFTLLNGFIHKNVKTVPYNCHKLDSYCAYGFDFYLNDRKFEVSMSYLTYFKYLDISCNQFSGIIPPSIGKLTNLSYLNLSNNAFTGVIPAAMGRIFNLQSFDVSHNLLTGPIPQEFAGLSQLADLKMGNNSLSGPIPRSIQLQSFSVDSFLPGNDELCNEPLARLCIVSKNDSTTTADPVNFNSDSIENFISVLGFVVGFVALAIAIFVRHYQNHPKKKVVPADSSLTRNYDRYGAFKLPE</sequence>
<dbReference type="STRING" id="3218.A0A2K1L6D9"/>